<evidence type="ECO:0000313" key="3">
    <source>
        <dbReference type="Proteomes" id="UP001488805"/>
    </source>
</evidence>
<evidence type="ECO:0000313" key="2">
    <source>
        <dbReference type="EMBL" id="KAK9519881.1"/>
    </source>
</evidence>
<keyword evidence="3" id="KW-1185">Reference proteome</keyword>
<feature type="compositionally biased region" description="Low complexity" evidence="1">
    <location>
        <begin position="21"/>
        <end position="33"/>
    </location>
</feature>
<organism evidence="2 3">
    <name type="scientific">Zoarces viviparus</name>
    <name type="common">Viviparous eelpout</name>
    <name type="synonym">Blennius viviparus</name>
    <dbReference type="NCBI Taxonomy" id="48416"/>
    <lineage>
        <taxon>Eukaryota</taxon>
        <taxon>Metazoa</taxon>
        <taxon>Chordata</taxon>
        <taxon>Craniata</taxon>
        <taxon>Vertebrata</taxon>
        <taxon>Euteleostomi</taxon>
        <taxon>Actinopterygii</taxon>
        <taxon>Neopterygii</taxon>
        <taxon>Teleostei</taxon>
        <taxon>Neoteleostei</taxon>
        <taxon>Acanthomorphata</taxon>
        <taxon>Eupercaria</taxon>
        <taxon>Perciformes</taxon>
        <taxon>Cottioidei</taxon>
        <taxon>Zoarcales</taxon>
        <taxon>Zoarcidae</taxon>
        <taxon>Zoarcinae</taxon>
        <taxon>Zoarces</taxon>
    </lineage>
</organism>
<comment type="caution">
    <text evidence="2">The sequence shown here is derived from an EMBL/GenBank/DDBJ whole genome shotgun (WGS) entry which is preliminary data.</text>
</comment>
<name>A0AAW1EBB5_ZOAVI</name>
<reference evidence="2 3" key="1">
    <citation type="journal article" date="2024" name="Genome Biol. Evol.">
        <title>Chromosome-level genome assembly of the viviparous eelpout Zoarces viviparus.</title>
        <authorList>
            <person name="Fuhrmann N."/>
            <person name="Brasseur M.V."/>
            <person name="Bakowski C.E."/>
            <person name="Podsiadlowski L."/>
            <person name="Prost S."/>
            <person name="Krehenwinkel H."/>
            <person name="Mayer C."/>
        </authorList>
    </citation>
    <scope>NUCLEOTIDE SEQUENCE [LARGE SCALE GENOMIC DNA]</scope>
    <source>
        <strain evidence="2">NO-MEL_2022_Ind0_liver</strain>
    </source>
</reference>
<proteinExistence type="predicted"/>
<accession>A0AAW1EBB5</accession>
<protein>
    <submittedName>
        <fullName evidence="2">Uncharacterized protein</fullName>
    </submittedName>
</protein>
<dbReference type="EMBL" id="JBCEZU010000434">
    <property type="protein sequence ID" value="KAK9519881.1"/>
    <property type="molecule type" value="Genomic_DNA"/>
</dbReference>
<gene>
    <name evidence="2" type="ORF">VZT92_022582</name>
</gene>
<sequence>MKPSVVVASVSRRTQARRARFAASKAAASHQAATQPRETEAGVRSAWRHMLKGSQPSRGRAPPSAAVELSVRPGHRAVTASVCSAHML</sequence>
<dbReference type="Proteomes" id="UP001488805">
    <property type="component" value="Unassembled WGS sequence"/>
</dbReference>
<feature type="region of interest" description="Disordered" evidence="1">
    <location>
        <begin position="1"/>
        <end position="43"/>
    </location>
</feature>
<dbReference type="AlphaFoldDB" id="A0AAW1EBB5"/>
<evidence type="ECO:0000256" key="1">
    <source>
        <dbReference type="SAM" id="MobiDB-lite"/>
    </source>
</evidence>
<feature type="compositionally biased region" description="Low complexity" evidence="1">
    <location>
        <begin position="1"/>
        <end position="13"/>
    </location>
</feature>